<reference evidence="1 2" key="1">
    <citation type="submission" date="2018-06" db="EMBL/GenBank/DDBJ databases">
        <title>Comparative genomics of Brasilonema spp. strains.</title>
        <authorList>
            <person name="Alvarenga D.O."/>
            <person name="Fiore M.F."/>
            <person name="Varani A.M."/>
        </authorList>
    </citation>
    <scope>NUCLEOTIDE SEQUENCE [LARGE SCALE GENOMIC DNA]</scope>
    <source>
        <strain evidence="1 2">SPC951</strain>
    </source>
</reference>
<comment type="caution">
    <text evidence="1">The sequence shown here is derived from an EMBL/GenBank/DDBJ whole genome shotgun (WGS) entry which is preliminary data.</text>
</comment>
<dbReference type="EMBL" id="QMEB01000008">
    <property type="protein sequence ID" value="NMG18303.1"/>
    <property type="molecule type" value="Genomic_DNA"/>
</dbReference>
<keyword evidence="2" id="KW-1185">Reference proteome</keyword>
<accession>A0ABX1P2P9</accession>
<dbReference type="Gene3D" id="3.30.559.30">
    <property type="entry name" value="Nonribosomal peptide synthetase, condensation domain"/>
    <property type="match status" value="1"/>
</dbReference>
<sequence length="72" mass="8029">MNEVFLRTQLDGHQTGITLLKQVNQTVSEANNNQQLPLVEFNKILKGRPTASIAMVPSIIRHTRPCSSESLN</sequence>
<evidence type="ECO:0000313" key="1">
    <source>
        <dbReference type="EMBL" id="NMG18303.1"/>
    </source>
</evidence>
<organism evidence="1 2">
    <name type="scientific">Brasilonema bromeliae SPC951</name>
    <dbReference type="NCBI Taxonomy" id="385972"/>
    <lineage>
        <taxon>Bacteria</taxon>
        <taxon>Bacillati</taxon>
        <taxon>Cyanobacteriota</taxon>
        <taxon>Cyanophyceae</taxon>
        <taxon>Nostocales</taxon>
        <taxon>Scytonemataceae</taxon>
        <taxon>Brasilonema</taxon>
        <taxon>Bromeliae group (in: Brasilonema)</taxon>
    </lineage>
</organism>
<gene>
    <name evidence="1" type="ORF">DP116_02095</name>
</gene>
<evidence type="ECO:0000313" key="2">
    <source>
        <dbReference type="Proteomes" id="UP000718564"/>
    </source>
</evidence>
<proteinExistence type="predicted"/>
<name>A0ABX1P2P9_9CYAN</name>
<protein>
    <submittedName>
        <fullName evidence="1">Uncharacterized protein</fullName>
    </submittedName>
</protein>
<dbReference type="Proteomes" id="UP000718564">
    <property type="component" value="Unassembled WGS sequence"/>
</dbReference>
<dbReference type="RefSeq" id="WP_169153599.1">
    <property type="nucleotide sequence ID" value="NZ_CAWPJE010000274.1"/>
</dbReference>